<keyword evidence="11" id="KW-1185">Reference proteome</keyword>
<evidence type="ECO:0000256" key="7">
    <source>
        <dbReference type="ARBA" id="ARBA00048539"/>
    </source>
</evidence>
<accession>A0A1G9QBG2</accession>
<evidence type="ECO:0000256" key="2">
    <source>
        <dbReference type="ARBA" id="ARBA00022490"/>
    </source>
</evidence>
<dbReference type="Proteomes" id="UP000199476">
    <property type="component" value="Unassembled WGS sequence"/>
</dbReference>
<name>A0A1G9QBG2_9FIRM</name>
<organism evidence="10 11">
    <name type="scientific">Halarsenatibacter silvermanii</name>
    <dbReference type="NCBI Taxonomy" id="321763"/>
    <lineage>
        <taxon>Bacteria</taxon>
        <taxon>Bacillati</taxon>
        <taxon>Bacillota</taxon>
        <taxon>Clostridia</taxon>
        <taxon>Halanaerobiales</taxon>
        <taxon>Halarsenatibacteraceae</taxon>
        <taxon>Halarsenatibacter</taxon>
    </lineage>
</organism>
<evidence type="ECO:0000256" key="4">
    <source>
        <dbReference type="ARBA" id="ARBA00022694"/>
    </source>
</evidence>
<keyword evidence="4 8" id="KW-0819">tRNA processing</keyword>
<gene>
    <name evidence="8" type="primary">tilS</name>
    <name evidence="10" type="ORF">SAMN04488692_11612</name>
</gene>
<dbReference type="Gene3D" id="3.40.50.620">
    <property type="entry name" value="HUPs"/>
    <property type="match status" value="1"/>
</dbReference>
<comment type="function">
    <text evidence="8">Ligates lysine onto the cytidine present at position 34 of the AUA codon-specific tRNA(Ile) that contains the anticodon CAU, in an ATP-dependent manner. Cytidine is converted to lysidine, thus changing the amino acid specificity of the tRNA from methionine to isoleucine.</text>
</comment>
<dbReference type="GO" id="GO:0032267">
    <property type="term" value="F:tRNA(Ile)-lysidine synthase activity"/>
    <property type="evidence" value="ECO:0007669"/>
    <property type="project" value="UniProtKB-EC"/>
</dbReference>
<proteinExistence type="inferred from homology"/>
<comment type="catalytic activity">
    <reaction evidence="7 8">
        <text>cytidine(34) in tRNA(Ile2) + L-lysine + ATP = lysidine(34) in tRNA(Ile2) + AMP + diphosphate + H(+)</text>
        <dbReference type="Rhea" id="RHEA:43744"/>
        <dbReference type="Rhea" id="RHEA-COMP:10625"/>
        <dbReference type="Rhea" id="RHEA-COMP:10670"/>
        <dbReference type="ChEBI" id="CHEBI:15378"/>
        <dbReference type="ChEBI" id="CHEBI:30616"/>
        <dbReference type="ChEBI" id="CHEBI:32551"/>
        <dbReference type="ChEBI" id="CHEBI:33019"/>
        <dbReference type="ChEBI" id="CHEBI:82748"/>
        <dbReference type="ChEBI" id="CHEBI:83665"/>
        <dbReference type="ChEBI" id="CHEBI:456215"/>
        <dbReference type="EC" id="6.3.4.19"/>
    </reaction>
</comment>
<evidence type="ECO:0000256" key="8">
    <source>
        <dbReference type="HAMAP-Rule" id="MF_01161"/>
    </source>
</evidence>
<evidence type="ECO:0000313" key="11">
    <source>
        <dbReference type="Proteomes" id="UP000199476"/>
    </source>
</evidence>
<dbReference type="InterPro" id="IPR014729">
    <property type="entry name" value="Rossmann-like_a/b/a_fold"/>
</dbReference>
<dbReference type="PANTHER" id="PTHR43033:SF1">
    <property type="entry name" value="TRNA(ILE)-LYSIDINE SYNTHASE-RELATED"/>
    <property type="match status" value="1"/>
</dbReference>
<dbReference type="EMBL" id="FNGO01000016">
    <property type="protein sequence ID" value="SDM08319.1"/>
    <property type="molecule type" value="Genomic_DNA"/>
</dbReference>
<sequence length="476" mass="56070">MDLLEEFADYCRREKLVSEGDSVLLAVSGGPDSLALLDLFDRLREDWNLKLGVFHLDHCLREDASEEAEFVRQQCDKRDINCWLEEVDVNEVKKRRGGSTEEIARELRLSLIYKYLRREEMDRAALGHQANDRAETIIFNLVRGAGMNGLSGISPCSNHWGYPFIRPLLDFTRNQLENYCDSRSLEPRIDRSNFSLDYDRNKIRQKLIPYLENNFNPELVPILNSMAELISEEHEFLNGLAKRCFRQHAEVVSEHRIEVEYEPLKDLDRVLRRRLWRLIVEKLLGSTEGFYRDHIELMEEILQKAGRESKSRDYHLPEGVLVREEYGVLSFRDQVWQKLNESVDYHIRVEDPGKIELPGGDNLRLEIQNLPENWRDQAENSETAFLDAEAISWPLTIRTRRPGDRFQPLGMSGRKKLKDFFIDEKVPRHRRDKIPLLVDYSGKIIWIVNMRCDHRFRVTPATEKILRVDFCKNREE</sequence>
<dbReference type="CDD" id="cd01992">
    <property type="entry name" value="TilS_N"/>
    <property type="match status" value="1"/>
</dbReference>
<dbReference type="RefSeq" id="WP_089760835.1">
    <property type="nucleotide sequence ID" value="NZ_FNGO01000016.1"/>
</dbReference>
<dbReference type="Pfam" id="PF11734">
    <property type="entry name" value="TilS_C"/>
    <property type="match status" value="1"/>
</dbReference>
<keyword evidence="2 8" id="KW-0963">Cytoplasm</keyword>
<evidence type="ECO:0000256" key="1">
    <source>
        <dbReference type="ARBA" id="ARBA00004496"/>
    </source>
</evidence>
<dbReference type="SUPFAM" id="SSF56037">
    <property type="entry name" value="PheT/TilS domain"/>
    <property type="match status" value="1"/>
</dbReference>
<dbReference type="Pfam" id="PF01171">
    <property type="entry name" value="ATP_bind_3"/>
    <property type="match status" value="1"/>
</dbReference>
<dbReference type="PANTHER" id="PTHR43033">
    <property type="entry name" value="TRNA(ILE)-LYSIDINE SYNTHASE-RELATED"/>
    <property type="match status" value="1"/>
</dbReference>
<keyword evidence="5 8" id="KW-0547">Nucleotide-binding</keyword>
<dbReference type="InterPro" id="IPR012795">
    <property type="entry name" value="tRNA_Ile_lys_synt_N"/>
</dbReference>
<evidence type="ECO:0000256" key="3">
    <source>
        <dbReference type="ARBA" id="ARBA00022598"/>
    </source>
</evidence>
<dbReference type="GO" id="GO:0005737">
    <property type="term" value="C:cytoplasm"/>
    <property type="evidence" value="ECO:0007669"/>
    <property type="project" value="UniProtKB-SubCell"/>
</dbReference>
<dbReference type="SUPFAM" id="SSF82829">
    <property type="entry name" value="MesJ substrate recognition domain-like"/>
    <property type="match status" value="1"/>
</dbReference>
<keyword evidence="6 8" id="KW-0067">ATP-binding</keyword>
<dbReference type="OrthoDB" id="9807403at2"/>
<dbReference type="HAMAP" id="MF_01161">
    <property type="entry name" value="tRNA_Ile_lys_synt"/>
    <property type="match status" value="1"/>
</dbReference>
<dbReference type="InterPro" id="IPR011063">
    <property type="entry name" value="TilS/TtcA_N"/>
</dbReference>
<comment type="similarity">
    <text evidence="8">Belongs to the tRNA(Ile)-lysidine synthase family.</text>
</comment>
<feature type="binding site" evidence="8">
    <location>
        <begin position="28"/>
        <end position="33"/>
    </location>
    <ligand>
        <name>ATP</name>
        <dbReference type="ChEBI" id="CHEBI:30616"/>
    </ligand>
</feature>
<dbReference type="InterPro" id="IPR012094">
    <property type="entry name" value="tRNA_Ile_lys_synt"/>
</dbReference>
<reference evidence="10 11" key="1">
    <citation type="submission" date="2016-10" db="EMBL/GenBank/DDBJ databases">
        <authorList>
            <person name="de Groot N.N."/>
        </authorList>
    </citation>
    <scope>NUCLEOTIDE SEQUENCE [LARGE SCALE GENOMIC DNA]</scope>
    <source>
        <strain evidence="10 11">SLAS-1</strain>
    </source>
</reference>
<evidence type="ECO:0000256" key="6">
    <source>
        <dbReference type="ARBA" id="ARBA00022840"/>
    </source>
</evidence>
<dbReference type="GO" id="GO:0005524">
    <property type="term" value="F:ATP binding"/>
    <property type="evidence" value="ECO:0007669"/>
    <property type="project" value="UniProtKB-UniRule"/>
</dbReference>
<dbReference type="Gene3D" id="1.20.59.20">
    <property type="match status" value="1"/>
</dbReference>
<feature type="domain" description="Lysidine-tRNA(Ile) synthetase C-terminal" evidence="9">
    <location>
        <begin position="395"/>
        <end position="468"/>
    </location>
</feature>
<keyword evidence="3 8" id="KW-0436">Ligase</keyword>
<dbReference type="NCBIfam" id="TIGR02432">
    <property type="entry name" value="lysidine_TilS_N"/>
    <property type="match status" value="1"/>
</dbReference>
<evidence type="ECO:0000256" key="5">
    <source>
        <dbReference type="ARBA" id="ARBA00022741"/>
    </source>
</evidence>
<dbReference type="NCBIfam" id="TIGR02433">
    <property type="entry name" value="lysidine_TilS_C"/>
    <property type="match status" value="1"/>
</dbReference>
<dbReference type="AlphaFoldDB" id="A0A1G9QBG2"/>
<dbReference type="InterPro" id="IPR012796">
    <property type="entry name" value="Lysidine-tRNA-synth_C"/>
</dbReference>
<comment type="domain">
    <text evidence="8">The N-terminal region contains the highly conserved SGGXDS motif, predicted to be a P-loop motif involved in ATP binding.</text>
</comment>
<evidence type="ECO:0000313" key="10">
    <source>
        <dbReference type="EMBL" id="SDM08319.1"/>
    </source>
</evidence>
<protein>
    <recommendedName>
        <fullName evidence="8">tRNA(Ile)-lysidine synthase</fullName>
        <ecNumber evidence="8">6.3.4.19</ecNumber>
    </recommendedName>
    <alternativeName>
        <fullName evidence="8">tRNA(Ile)-2-lysyl-cytidine synthase</fullName>
    </alternativeName>
    <alternativeName>
        <fullName evidence="8">tRNA(Ile)-lysidine synthetase</fullName>
    </alternativeName>
</protein>
<dbReference type="EC" id="6.3.4.19" evidence="8"/>
<dbReference type="SMART" id="SM00977">
    <property type="entry name" value="TilS_C"/>
    <property type="match status" value="1"/>
</dbReference>
<dbReference type="SUPFAM" id="SSF52402">
    <property type="entry name" value="Adenine nucleotide alpha hydrolases-like"/>
    <property type="match status" value="1"/>
</dbReference>
<dbReference type="STRING" id="321763.SAMN04488692_11612"/>
<evidence type="ECO:0000259" key="9">
    <source>
        <dbReference type="SMART" id="SM00977"/>
    </source>
</evidence>
<comment type="subcellular location">
    <subcellularLocation>
        <location evidence="1 8">Cytoplasm</location>
    </subcellularLocation>
</comment>
<dbReference type="GO" id="GO:0006400">
    <property type="term" value="P:tRNA modification"/>
    <property type="evidence" value="ECO:0007669"/>
    <property type="project" value="UniProtKB-UniRule"/>
</dbReference>